<dbReference type="OMA" id="IMLCENN"/>
<dbReference type="RefSeq" id="XP_028534873.1">
    <property type="nucleotide sequence ID" value="XM_028679129.1"/>
</dbReference>
<dbReference type="AlphaFoldDB" id="A0A1J1HA78"/>
<dbReference type="KEGG" id="prel:PRELSG_1408200"/>
<dbReference type="SUPFAM" id="SSF57903">
    <property type="entry name" value="FYVE/PHD zinc finger"/>
    <property type="match status" value="1"/>
</dbReference>
<organism evidence="1 2">
    <name type="scientific">Plasmodium relictum</name>
    <dbReference type="NCBI Taxonomy" id="85471"/>
    <lineage>
        <taxon>Eukaryota</taxon>
        <taxon>Sar</taxon>
        <taxon>Alveolata</taxon>
        <taxon>Apicomplexa</taxon>
        <taxon>Aconoidasida</taxon>
        <taxon>Haemosporida</taxon>
        <taxon>Plasmodiidae</taxon>
        <taxon>Plasmodium</taxon>
        <taxon>Plasmodium (Haemamoeba)</taxon>
    </lineage>
</organism>
<proteinExistence type="predicted"/>
<reference evidence="1 2" key="1">
    <citation type="submission" date="2015-04" db="EMBL/GenBank/DDBJ databases">
        <authorList>
            <consortium name="Pathogen Informatics"/>
        </authorList>
    </citation>
    <scope>NUCLEOTIDE SEQUENCE [LARGE SCALE GENOMIC DNA]</scope>
    <source>
        <strain evidence="1 2">SGS1</strain>
    </source>
</reference>
<dbReference type="Proteomes" id="UP000220158">
    <property type="component" value="Chromosome 14"/>
</dbReference>
<accession>A0A1J1HA78</accession>
<protein>
    <submittedName>
        <fullName evidence="1">Zinc finger protein, putative</fullName>
    </submittedName>
</protein>
<gene>
    <name evidence="1" type="ORF">PRELSG_1408200</name>
</gene>
<dbReference type="OrthoDB" id="368623at2759"/>
<dbReference type="InterPro" id="IPR011011">
    <property type="entry name" value="Znf_FYVE_PHD"/>
</dbReference>
<dbReference type="EMBL" id="LN835309">
    <property type="protein sequence ID" value="CRH02352.1"/>
    <property type="molecule type" value="Genomic_DNA"/>
</dbReference>
<evidence type="ECO:0000313" key="1">
    <source>
        <dbReference type="EMBL" id="CRH02352.1"/>
    </source>
</evidence>
<evidence type="ECO:0000313" key="2">
    <source>
        <dbReference type="Proteomes" id="UP000220158"/>
    </source>
</evidence>
<name>A0A1J1HA78_PLARL</name>
<sequence length="244" mass="29018">MNDRLSRDLTKIFMDKREIAKEEIDPRKSWLKRILINNNSIDLKNFLKASSLKRREGNYCNNCKILVKQSNYLNTKKFFCDLCEEVFCMYCAKSIDLMKDAKLKYIKIRLCKNCFIYINELKYIIYPNLSIDKKAIDLENIFNKISNCYTTICSNISQLNGLIMLCENNKEFLNDFKKEISHLTEKIQEDVEFLNKMKKKNNFVTDNTLILNKMSKNLFLYLKIIRNKIMPFAMEVLNKSKELL</sequence>
<dbReference type="VEuPathDB" id="PlasmoDB:PRELSG_1408200"/>
<keyword evidence="2" id="KW-1185">Reference proteome</keyword>
<dbReference type="GeneID" id="39738512"/>